<keyword evidence="2" id="KW-1185">Reference proteome</keyword>
<evidence type="ECO:0000313" key="1">
    <source>
        <dbReference type="EMBL" id="MBE5035836.1"/>
    </source>
</evidence>
<sequence length="77" mass="8285">MIQAEMIQAEKSGKTGTDLTIQGDTEQLLSELLSVCVFLIITGKVTKGELIKCVIDAHEIADAGQFSISEGTEDKDE</sequence>
<accession>A0ABR9QYA9</accession>
<organism evidence="1 2">
    <name type="scientific">Gallibacter intestinalis</name>
    <dbReference type="NCBI Taxonomy" id="2779356"/>
    <lineage>
        <taxon>Bacteria</taxon>
        <taxon>Bacillati</taxon>
        <taxon>Bacillota</taxon>
        <taxon>Clostridia</taxon>
        <taxon>Eubacteriales</taxon>
        <taxon>Eubacteriaceae</taxon>
        <taxon>Gallibacter</taxon>
    </lineage>
</organism>
<protein>
    <recommendedName>
        <fullName evidence="3">NTP pyrophosphohydrolase MazG putative catalytic core domain-containing protein</fullName>
    </recommendedName>
</protein>
<proteinExistence type="predicted"/>
<dbReference type="Proteomes" id="UP001516588">
    <property type="component" value="Unassembled WGS sequence"/>
</dbReference>
<name>A0ABR9QYA9_9FIRM</name>
<dbReference type="RefSeq" id="WP_226385484.1">
    <property type="nucleotide sequence ID" value="NZ_JADCKA010000009.1"/>
</dbReference>
<evidence type="ECO:0000313" key="2">
    <source>
        <dbReference type="Proteomes" id="UP001516588"/>
    </source>
</evidence>
<gene>
    <name evidence="1" type="ORF">INF20_06055</name>
</gene>
<evidence type="ECO:0008006" key="3">
    <source>
        <dbReference type="Google" id="ProtNLM"/>
    </source>
</evidence>
<dbReference type="EMBL" id="JADCKA010000009">
    <property type="protein sequence ID" value="MBE5035836.1"/>
    <property type="molecule type" value="Genomic_DNA"/>
</dbReference>
<reference evidence="1 2" key="1">
    <citation type="submission" date="2020-10" db="EMBL/GenBank/DDBJ databases">
        <title>ChiBAC.</title>
        <authorList>
            <person name="Zenner C."/>
            <person name="Hitch T.C.A."/>
            <person name="Clavel T."/>
        </authorList>
    </citation>
    <scope>NUCLEOTIDE SEQUENCE [LARGE SCALE GENOMIC DNA]</scope>
    <source>
        <strain evidence="1 2">DSM 108706</strain>
    </source>
</reference>
<comment type="caution">
    <text evidence="1">The sequence shown here is derived from an EMBL/GenBank/DDBJ whole genome shotgun (WGS) entry which is preliminary data.</text>
</comment>